<organism evidence="2 3">
    <name type="scientific">Corchorus olitorius</name>
    <dbReference type="NCBI Taxonomy" id="93759"/>
    <lineage>
        <taxon>Eukaryota</taxon>
        <taxon>Viridiplantae</taxon>
        <taxon>Streptophyta</taxon>
        <taxon>Embryophyta</taxon>
        <taxon>Tracheophyta</taxon>
        <taxon>Spermatophyta</taxon>
        <taxon>Magnoliopsida</taxon>
        <taxon>eudicotyledons</taxon>
        <taxon>Gunneridae</taxon>
        <taxon>Pentapetalae</taxon>
        <taxon>rosids</taxon>
        <taxon>malvids</taxon>
        <taxon>Malvales</taxon>
        <taxon>Malvaceae</taxon>
        <taxon>Grewioideae</taxon>
        <taxon>Apeibeae</taxon>
        <taxon>Corchorus</taxon>
    </lineage>
</organism>
<dbReference type="Proteomes" id="UP000187203">
    <property type="component" value="Unassembled WGS sequence"/>
</dbReference>
<gene>
    <name evidence="2" type="ORF">COLO4_20159</name>
</gene>
<sequence length="227" mass="24722">MWEGRSPRIGVCGVHSHDQATGIPNRKYKPKNSSPKSFSKSSTSTQGPMGSRAVGIGREIQGRKCSSFLASGMHGEFRNHVDSMLLRRRPVACALLPPENSCEIVFQFPVKTVEENSGEEVMSRRAGKLVLQRGESAKTPTIGSKRYPSTAESWFSGGRSSIIGETMLEEVAALGHVGKKQKATMMEVDAISSSGPTDGFHKAMKNREALTPFVIGPEESENTRQVR</sequence>
<protein>
    <submittedName>
        <fullName evidence="2">Uncharacterized protein</fullName>
    </submittedName>
</protein>
<proteinExistence type="predicted"/>
<name>A0A1R3J1D2_9ROSI</name>
<reference evidence="3" key="1">
    <citation type="submission" date="2013-09" db="EMBL/GenBank/DDBJ databases">
        <title>Corchorus olitorius genome sequencing.</title>
        <authorList>
            <person name="Alam M."/>
            <person name="Haque M.S."/>
            <person name="Islam M.S."/>
            <person name="Emdad E.M."/>
            <person name="Islam M.M."/>
            <person name="Ahmed B."/>
            <person name="Halim A."/>
            <person name="Hossen Q.M.M."/>
            <person name="Hossain M.Z."/>
            <person name="Ahmed R."/>
            <person name="Khan M.M."/>
            <person name="Islam R."/>
            <person name="Rashid M.M."/>
            <person name="Khan S.A."/>
            <person name="Rahman M.S."/>
            <person name="Alam M."/>
            <person name="Yahiya A.S."/>
            <person name="Khan M.S."/>
            <person name="Azam M.S."/>
            <person name="Haque T."/>
            <person name="Lashkar M.Z.H."/>
            <person name="Akhand A.I."/>
            <person name="Morshed G."/>
            <person name="Roy S."/>
            <person name="Uddin K.S."/>
            <person name="Rabeya T."/>
            <person name="Hossain A.S."/>
            <person name="Chowdhury A."/>
            <person name="Snigdha A.R."/>
            <person name="Mortoza M.S."/>
            <person name="Matin S.A."/>
            <person name="Hoque S.M.E."/>
            <person name="Islam M.K."/>
            <person name="Roy D.K."/>
            <person name="Haider R."/>
            <person name="Moosa M.M."/>
            <person name="Elias S.M."/>
            <person name="Hasan A.M."/>
            <person name="Jahan S."/>
            <person name="Shafiuddin M."/>
            <person name="Mahmood N."/>
            <person name="Shommy N.S."/>
        </authorList>
    </citation>
    <scope>NUCLEOTIDE SEQUENCE [LARGE SCALE GENOMIC DNA]</scope>
    <source>
        <strain evidence="3">cv. O-4</strain>
    </source>
</reference>
<evidence type="ECO:0000256" key="1">
    <source>
        <dbReference type="SAM" id="MobiDB-lite"/>
    </source>
</evidence>
<accession>A0A1R3J1D2</accession>
<dbReference type="EMBL" id="AWUE01017038">
    <property type="protein sequence ID" value="OMO88633.1"/>
    <property type="molecule type" value="Genomic_DNA"/>
</dbReference>
<keyword evidence="3" id="KW-1185">Reference proteome</keyword>
<comment type="caution">
    <text evidence="2">The sequence shown here is derived from an EMBL/GenBank/DDBJ whole genome shotgun (WGS) entry which is preliminary data.</text>
</comment>
<feature type="compositionally biased region" description="Low complexity" evidence="1">
    <location>
        <begin position="31"/>
        <end position="45"/>
    </location>
</feature>
<evidence type="ECO:0000313" key="2">
    <source>
        <dbReference type="EMBL" id="OMO88633.1"/>
    </source>
</evidence>
<dbReference type="AlphaFoldDB" id="A0A1R3J1D2"/>
<evidence type="ECO:0000313" key="3">
    <source>
        <dbReference type="Proteomes" id="UP000187203"/>
    </source>
</evidence>
<feature type="region of interest" description="Disordered" evidence="1">
    <location>
        <begin position="1"/>
        <end position="53"/>
    </location>
</feature>